<dbReference type="GO" id="GO:0003676">
    <property type="term" value="F:nucleic acid binding"/>
    <property type="evidence" value="ECO:0007669"/>
    <property type="project" value="InterPro"/>
</dbReference>
<evidence type="ECO:0000256" key="1">
    <source>
        <dbReference type="ARBA" id="ARBA00010879"/>
    </source>
</evidence>
<evidence type="ECO:0000259" key="6">
    <source>
        <dbReference type="PROSITE" id="PS50994"/>
    </source>
</evidence>
<dbReference type="InterPro" id="IPR000477">
    <property type="entry name" value="RT_dom"/>
</dbReference>
<dbReference type="Pfam" id="PF17919">
    <property type="entry name" value="RT_RNaseH_2"/>
    <property type="match status" value="1"/>
</dbReference>
<evidence type="ECO:0000256" key="2">
    <source>
        <dbReference type="ARBA" id="ARBA00012180"/>
    </source>
</evidence>
<dbReference type="Pfam" id="PF00078">
    <property type="entry name" value="RVT_1"/>
    <property type="match status" value="1"/>
</dbReference>
<dbReference type="InterPro" id="IPR043502">
    <property type="entry name" value="DNA/RNA_pol_sf"/>
</dbReference>
<feature type="region of interest" description="Disordered" evidence="4">
    <location>
        <begin position="911"/>
        <end position="976"/>
    </location>
</feature>
<dbReference type="GeneTree" id="ENSGT01100000263500"/>
<dbReference type="Ensembl" id="ENSECRT00000029279.1">
    <property type="protein sequence ID" value="ENSECRP00000028669.1"/>
    <property type="gene ID" value="ENSECRG00000019416.1"/>
</dbReference>
<dbReference type="PROSITE" id="PS50994">
    <property type="entry name" value="INTEGRASE"/>
    <property type="match status" value="1"/>
</dbReference>
<dbReference type="InterPro" id="IPR041588">
    <property type="entry name" value="Integrase_H2C2"/>
</dbReference>
<dbReference type="FunFam" id="3.30.70.270:FF:000020">
    <property type="entry name" value="Transposon Tf2-6 polyprotein-like Protein"/>
    <property type="match status" value="1"/>
</dbReference>
<feature type="domain" description="Reverse transcriptase" evidence="5">
    <location>
        <begin position="1"/>
        <end position="104"/>
    </location>
</feature>
<dbReference type="FunFam" id="3.10.20.370:FF:000001">
    <property type="entry name" value="Retrovirus-related Pol polyprotein from transposon 17.6-like protein"/>
    <property type="match status" value="1"/>
</dbReference>
<evidence type="ECO:0000313" key="7">
    <source>
        <dbReference type="Ensembl" id="ENSECRP00000028669.1"/>
    </source>
</evidence>
<feature type="region of interest" description="Disordered" evidence="4">
    <location>
        <begin position="842"/>
        <end position="878"/>
    </location>
</feature>
<dbReference type="FunFam" id="3.30.420.10:FF:000269">
    <property type="entry name" value="Uncharacterized protein"/>
    <property type="match status" value="1"/>
</dbReference>
<reference evidence="7" key="1">
    <citation type="submission" date="2025-08" db="UniProtKB">
        <authorList>
            <consortium name="Ensembl"/>
        </authorList>
    </citation>
    <scope>IDENTIFICATION</scope>
</reference>
<dbReference type="Pfam" id="PF00665">
    <property type="entry name" value="rve"/>
    <property type="match status" value="1"/>
</dbReference>
<dbReference type="Pfam" id="PF17921">
    <property type="entry name" value="Integrase_H2C2"/>
    <property type="match status" value="1"/>
</dbReference>
<dbReference type="PANTHER" id="PTHR37984:SF15">
    <property type="entry name" value="INTEGRASE CATALYTIC DOMAIN-CONTAINING PROTEIN"/>
    <property type="match status" value="1"/>
</dbReference>
<evidence type="ECO:0000313" key="8">
    <source>
        <dbReference type="Proteomes" id="UP000694620"/>
    </source>
</evidence>
<keyword evidence="8" id="KW-1185">Reference proteome</keyword>
<dbReference type="FunFam" id="1.10.340.70:FF:000001">
    <property type="entry name" value="Retrovirus-related Pol polyprotein from transposon gypsy-like Protein"/>
    <property type="match status" value="1"/>
</dbReference>
<dbReference type="Gene3D" id="1.10.340.70">
    <property type="match status" value="1"/>
</dbReference>
<dbReference type="SUPFAM" id="SSF53098">
    <property type="entry name" value="Ribonuclease H-like"/>
    <property type="match status" value="1"/>
</dbReference>
<dbReference type="Gene3D" id="3.30.420.10">
    <property type="entry name" value="Ribonuclease H-like superfamily/Ribonuclease H"/>
    <property type="match status" value="1"/>
</dbReference>
<dbReference type="InterPro" id="IPR050951">
    <property type="entry name" value="Retrovirus_Pol_polyprotein"/>
</dbReference>
<evidence type="ECO:0000256" key="4">
    <source>
        <dbReference type="SAM" id="MobiDB-lite"/>
    </source>
</evidence>
<dbReference type="InterPro" id="IPR036397">
    <property type="entry name" value="RNaseH_sf"/>
</dbReference>
<sequence>MADKDKEKTAFICPLGFYQFERMPQGITGAPATFQRLMEKALGDMHLLQVMVYLDDIIIFSKTLEEHEERLLRVLDRLEEVGLKVSVDKCQFCQPRVKYVGHIVSAAGIATDPEKIEALTCWKPPCNLKELRSFLGFCGYYRRFVANYSTVVRPLTELTKGFPPKQRDRRRTIATTKKYFKEADPFDERWDESCTTAFRQIIHCLTHAPVLAFADPSKPYILHIDASMNGLGAVLNQEYPEGVRPVAFASRKLSNSERRCPVHQLEFLALKWAVVDKFHDYLYGVKFTVRTDNNPLTYVLTTAKLNATGHRWLAALSTYDFNLQYRPGKHNIDADMLSRHPYERDDGEPWTEIPQAGIKAICRPICTQVNFEGSYRLVDQLGVSPAAIPPAYAFPTHLEMCPLVQLTPQEIQKGQESDSLIGKVRQDVMKGTLATSLPRDGTDATLLQREGNKLVVREGLLYRVTKTTLGKERQQLVLPNKYRRMVVKALHDDCGHLGIECTTELVKDRFFWPKMTLEIEQYVKNCGRCIARKTIPTRVSVLHRITSSGPMDLVCIDFLSIEPDSRGIANVLVITDHFTRYAQAFPTKDQKAITVAKVLCEKFFVHYGLPSRIHSDQGRDFESRLIKELLSMMGIKKSRTSPYHPQGDAQPERFNRTLLSMLGTLDPVQKGKWSQHISQLVHAYNCTKNDATGYSPYLLMFGREARLPIDICFGTSLNESHNVNHQNYVRRMREELHQAYQLASEAANRSHLKNKARYDQSVKQHPLEKGDRVLLRNVGITGRHKLMDRWKSDPYIVVERLPNLPVYRIKPENGIGVVKTMHRDHLLPIGQLVRIPTAPRVEKSSRRPMTRGRRVPNENAFPNRNEIPSTSTVVDSESEEYLSGLEVEDYYEPSRVITEQGLPQLKTLSQSLPYTSTEPGNNVECRSEADEVEREPESLEETESENGGHLDSEAVGNDNLERGAVPSMSDSQEGAGIVTDGIPRRMVKPVIRLTYDRIGEPTDVPLTVIHQGIVLQIGGGPEVQEVEKYKGSSHHANSCATCARFVPYPLRELVKRV</sequence>
<dbReference type="FunFam" id="3.30.70.270:FF:000003">
    <property type="entry name" value="Transposon Ty3-G Gag-Pol polyprotein"/>
    <property type="match status" value="1"/>
</dbReference>
<dbReference type="CDD" id="cd09274">
    <property type="entry name" value="RNase_HI_RT_Ty3"/>
    <property type="match status" value="1"/>
</dbReference>
<evidence type="ECO:0000259" key="5">
    <source>
        <dbReference type="PROSITE" id="PS50878"/>
    </source>
</evidence>
<evidence type="ECO:0000256" key="3">
    <source>
        <dbReference type="ARBA" id="ARBA00039658"/>
    </source>
</evidence>
<dbReference type="Gene3D" id="3.10.20.370">
    <property type="match status" value="1"/>
</dbReference>
<feature type="compositionally biased region" description="Polar residues" evidence="4">
    <location>
        <begin position="911"/>
        <end position="920"/>
    </location>
</feature>
<dbReference type="PROSITE" id="PS50878">
    <property type="entry name" value="RT_POL"/>
    <property type="match status" value="1"/>
</dbReference>
<feature type="domain" description="Integrase catalytic" evidence="6">
    <location>
        <begin position="546"/>
        <end position="704"/>
    </location>
</feature>
<dbReference type="Proteomes" id="UP000694620">
    <property type="component" value="Unassembled WGS sequence"/>
</dbReference>
<accession>A0A8C4TAC5</accession>
<organism evidence="7 8">
    <name type="scientific">Erpetoichthys calabaricus</name>
    <name type="common">Rope fish</name>
    <name type="synonym">Calamoichthys calabaricus</name>
    <dbReference type="NCBI Taxonomy" id="27687"/>
    <lineage>
        <taxon>Eukaryota</taxon>
        <taxon>Metazoa</taxon>
        <taxon>Chordata</taxon>
        <taxon>Craniata</taxon>
        <taxon>Vertebrata</taxon>
        <taxon>Euteleostomi</taxon>
        <taxon>Actinopterygii</taxon>
        <taxon>Polypteriformes</taxon>
        <taxon>Polypteridae</taxon>
        <taxon>Erpetoichthys</taxon>
    </lineage>
</organism>
<dbReference type="CDD" id="cd01647">
    <property type="entry name" value="RT_LTR"/>
    <property type="match status" value="1"/>
</dbReference>
<dbReference type="InterPro" id="IPR012337">
    <property type="entry name" value="RNaseH-like_sf"/>
</dbReference>
<dbReference type="Gene3D" id="3.30.70.270">
    <property type="match status" value="2"/>
</dbReference>
<comment type="similarity">
    <text evidence="1">Belongs to the beta type-B retroviral polymerase family. HERV class-II K(HML-2) pol subfamily.</text>
</comment>
<dbReference type="InterPro" id="IPR043128">
    <property type="entry name" value="Rev_trsase/Diguanyl_cyclase"/>
</dbReference>
<feature type="compositionally biased region" description="Acidic residues" evidence="4">
    <location>
        <begin position="930"/>
        <end position="944"/>
    </location>
</feature>
<reference evidence="7" key="2">
    <citation type="submission" date="2025-09" db="UniProtKB">
        <authorList>
            <consortium name="Ensembl"/>
        </authorList>
    </citation>
    <scope>IDENTIFICATION</scope>
</reference>
<proteinExistence type="inferred from homology"/>
<dbReference type="Gene3D" id="3.10.10.10">
    <property type="entry name" value="HIV Type 1 Reverse Transcriptase, subunit A, domain 1"/>
    <property type="match status" value="1"/>
</dbReference>
<dbReference type="InterPro" id="IPR001584">
    <property type="entry name" value="Integrase_cat-core"/>
</dbReference>
<dbReference type="EC" id="3.1.26.4" evidence="2"/>
<protein>
    <recommendedName>
        <fullName evidence="3">Gypsy retrotransposon integrase-like protein 1</fullName>
        <ecNumber evidence="2">3.1.26.4</ecNumber>
    </recommendedName>
</protein>
<dbReference type="GO" id="GO:0004523">
    <property type="term" value="F:RNA-DNA hybrid ribonuclease activity"/>
    <property type="evidence" value="ECO:0007669"/>
    <property type="project" value="UniProtKB-EC"/>
</dbReference>
<dbReference type="InterPro" id="IPR041577">
    <property type="entry name" value="RT_RNaseH_2"/>
</dbReference>
<dbReference type="PANTHER" id="PTHR37984">
    <property type="entry name" value="PROTEIN CBG26694"/>
    <property type="match status" value="1"/>
</dbReference>
<name>A0A8C4TAC5_ERPCA</name>
<dbReference type="GO" id="GO:0015074">
    <property type="term" value="P:DNA integration"/>
    <property type="evidence" value="ECO:0007669"/>
    <property type="project" value="InterPro"/>
</dbReference>
<dbReference type="AlphaFoldDB" id="A0A8C4TAC5"/>
<dbReference type="SUPFAM" id="SSF56672">
    <property type="entry name" value="DNA/RNA polymerases"/>
    <property type="match status" value="1"/>
</dbReference>